<protein>
    <submittedName>
        <fullName evidence="1">Uncharacterized protein</fullName>
    </submittedName>
</protein>
<proteinExistence type="predicted"/>
<gene>
    <name evidence="1" type="ORF">NU887_04210</name>
</gene>
<accession>A0A9X2T114</accession>
<evidence type="ECO:0000313" key="1">
    <source>
        <dbReference type="EMBL" id="MCR9014225.1"/>
    </source>
</evidence>
<dbReference type="EMBL" id="JANSUY010000002">
    <property type="protein sequence ID" value="MCR9014225.1"/>
    <property type="molecule type" value="Genomic_DNA"/>
</dbReference>
<keyword evidence="2" id="KW-1185">Reference proteome</keyword>
<dbReference type="Proteomes" id="UP001142175">
    <property type="component" value="Unassembled WGS sequence"/>
</dbReference>
<organism evidence="1 2">
    <name type="scientific">Aquiflexum gelatinilyticum</name>
    <dbReference type="NCBI Taxonomy" id="2961943"/>
    <lineage>
        <taxon>Bacteria</taxon>
        <taxon>Pseudomonadati</taxon>
        <taxon>Bacteroidota</taxon>
        <taxon>Cytophagia</taxon>
        <taxon>Cytophagales</taxon>
        <taxon>Cyclobacteriaceae</taxon>
        <taxon>Aquiflexum</taxon>
    </lineage>
</organism>
<comment type="caution">
    <text evidence="1">The sequence shown here is derived from an EMBL/GenBank/DDBJ whole genome shotgun (WGS) entry which is preliminary data.</text>
</comment>
<dbReference type="RefSeq" id="WP_258422114.1">
    <property type="nucleotide sequence ID" value="NZ_JANSUY010000002.1"/>
</dbReference>
<reference evidence="1" key="1">
    <citation type="submission" date="2022-08" db="EMBL/GenBank/DDBJ databases">
        <authorList>
            <person name="Zhang D."/>
        </authorList>
    </citation>
    <scope>NUCLEOTIDE SEQUENCE</scope>
    <source>
        <strain evidence="1">XJ19-11</strain>
    </source>
</reference>
<name>A0A9X2T114_9BACT</name>
<sequence>MHIVLAITLQSENSHFYATLKNEGLLISRLYTMLMRNAGIKGVNRINIEFSPKFEKTRIDPLMYSVLSVYWPFHPEEDLDETNELKRWHSITRELSKVLKEIFQKNDWETKVIRDAEKALLSSGFEHRFELIKEKSSPNRKLRARVTLNPGLNSNDIFAEIFKGKESIKEVLLFKLDTTEFDYSILSKKIEWINDTLVSIIGLNGEVVFKINVEDFSVERDISPKGNSVEYIKEELLILDSNTPKTIVLNILKKRLPESLHKFIA</sequence>
<dbReference type="AlphaFoldDB" id="A0A9X2T114"/>
<evidence type="ECO:0000313" key="2">
    <source>
        <dbReference type="Proteomes" id="UP001142175"/>
    </source>
</evidence>